<dbReference type="GO" id="GO:0005634">
    <property type="term" value="C:nucleus"/>
    <property type="evidence" value="ECO:0007669"/>
    <property type="project" value="UniProtKB-SubCell"/>
</dbReference>
<name>A0A5A7SQJ7_CUCMM</name>
<protein>
    <submittedName>
        <fullName evidence="10">Retrotransposon protein</fullName>
    </submittedName>
</protein>
<evidence type="ECO:0000259" key="9">
    <source>
        <dbReference type="Pfam" id="PF26138"/>
    </source>
</evidence>
<feature type="domain" description="DDE Tnp4" evidence="8">
    <location>
        <begin position="142"/>
        <end position="301"/>
    </location>
</feature>
<evidence type="ECO:0000313" key="10">
    <source>
        <dbReference type="EMBL" id="KAA0032818.1"/>
    </source>
</evidence>
<proteinExistence type="inferred from homology"/>
<dbReference type="GO" id="GO:0016787">
    <property type="term" value="F:hydrolase activity"/>
    <property type="evidence" value="ECO:0007669"/>
    <property type="project" value="UniProtKB-KW"/>
</dbReference>
<evidence type="ECO:0000256" key="2">
    <source>
        <dbReference type="ARBA" id="ARBA00004123"/>
    </source>
</evidence>
<evidence type="ECO:0000256" key="7">
    <source>
        <dbReference type="ARBA" id="ARBA00023242"/>
    </source>
</evidence>
<keyword evidence="6" id="KW-0378">Hydrolase</keyword>
<accession>A0A5A7SQJ7</accession>
<dbReference type="InterPro" id="IPR058353">
    <property type="entry name" value="DUF8040"/>
</dbReference>
<dbReference type="GO" id="GO:0004518">
    <property type="term" value="F:nuclease activity"/>
    <property type="evidence" value="ECO:0007669"/>
    <property type="project" value="UniProtKB-KW"/>
</dbReference>
<dbReference type="Proteomes" id="UP000321393">
    <property type="component" value="Unassembled WGS sequence"/>
</dbReference>
<keyword evidence="7" id="KW-0539">Nucleus</keyword>
<reference evidence="10 11" key="1">
    <citation type="submission" date="2019-08" db="EMBL/GenBank/DDBJ databases">
        <title>Draft genome sequences of two oriental melons (Cucumis melo L. var makuwa).</title>
        <authorList>
            <person name="Kwon S.-Y."/>
        </authorList>
    </citation>
    <scope>NUCLEOTIDE SEQUENCE [LARGE SCALE GENOMIC DNA]</scope>
    <source>
        <strain evidence="11">cv. SW 3</strain>
        <tissue evidence="10">Leaf</tissue>
    </source>
</reference>
<dbReference type="Pfam" id="PF26138">
    <property type="entry name" value="DUF8040"/>
    <property type="match status" value="1"/>
</dbReference>
<evidence type="ECO:0000256" key="5">
    <source>
        <dbReference type="ARBA" id="ARBA00022723"/>
    </source>
</evidence>
<comment type="similarity">
    <text evidence="3">Belongs to the HARBI1 family.</text>
</comment>
<dbReference type="PANTHER" id="PTHR22930">
    <property type="match status" value="1"/>
</dbReference>
<dbReference type="AlphaFoldDB" id="A0A5A7SQJ7"/>
<comment type="cofactor">
    <cofactor evidence="1">
        <name>a divalent metal cation</name>
        <dbReference type="ChEBI" id="CHEBI:60240"/>
    </cofactor>
</comment>
<feature type="domain" description="DUF8040" evidence="9">
    <location>
        <begin position="33"/>
        <end position="109"/>
    </location>
</feature>
<dbReference type="OrthoDB" id="630366at2759"/>
<dbReference type="Pfam" id="PF13359">
    <property type="entry name" value="DDE_Tnp_4"/>
    <property type="match status" value="1"/>
</dbReference>
<evidence type="ECO:0000256" key="4">
    <source>
        <dbReference type="ARBA" id="ARBA00022722"/>
    </source>
</evidence>
<comment type="subcellular location">
    <subcellularLocation>
        <location evidence="2">Nucleus</location>
    </subcellularLocation>
</comment>
<dbReference type="EMBL" id="SSTE01021217">
    <property type="protein sequence ID" value="KAA0032818.1"/>
    <property type="molecule type" value="Genomic_DNA"/>
</dbReference>
<dbReference type="PANTHER" id="PTHR22930:SF293">
    <property type="entry name" value="PROTEIN ALP1-LIKE"/>
    <property type="match status" value="1"/>
</dbReference>
<gene>
    <name evidence="10" type="ORF">E6C27_scaffold708G00720</name>
</gene>
<organism evidence="10 11">
    <name type="scientific">Cucumis melo var. makuwa</name>
    <name type="common">Oriental melon</name>
    <dbReference type="NCBI Taxonomy" id="1194695"/>
    <lineage>
        <taxon>Eukaryota</taxon>
        <taxon>Viridiplantae</taxon>
        <taxon>Streptophyta</taxon>
        <taxon>Embryophyta</taxon>
        <taxon>Tracheophyta</taxon>
        <taxon>Spermatophyta</taxon>
        <taxon>Magnoliopsida</taxon>
        <taxon>eudicotyledons</taxon>
        <taxon>Gunneridae</taxon>
        <taxon>Pentapetalae</taxon>
        <taxon>rosids</taxon>
        <taxon>fabids</taxon>
        <taxon>Cucurbitales</taxon>
        <taxon>Cucurbitaceae</taxon>
        <taxon>Benincaseae</taxon>
        <taxon>Cucumis</taxon>
    </lineage>
</organism>
<sequence>MNDNRRMTYTPSDTRHRIRQLAYFHMIHELDLVCRQSTRMDRRTFAILCHLLRTVSGLSSTEIVDVEEMVAMFLHVLSHDVKNRVIQRKFVRFGETVSRHFNLVLLVVVRLYEELIKWLVPVTNNYNDQRWKCFENCLGALDETYIKMNIPTTDRPTFRTHKGKIATNVLGVCDTKGVVYVLAGWEGSAADSRILRDALSRENVLQVPKGYYYLCDVGYQNAEGFLAPYRGQRYHLQEWRGRGNVPTNAKEYFNMKHSSARNVIEHAFGVLKGRWAILRGKSYYPLQVQCRTILACFLLHNLINREMTYCDDVDGVDEGDSTYAAITAS</sequence>
<keyword evidence="5" id="KW-0479">Metal-binding</keyword>
<evidence type="ECO:0000256" key="6">
    <source>
        <dbReference type="ARBA" id="ARBA00022801"/>
    </source>
</evidence>
<dbReference type="GO" id="GO:0046872">
    <property type="term" value="F:metal ion binding"/>
    <property type="evidence" value="ECO:0007669"/>
    <property type="project" value="UniProtKB-KW"/>
</dbReference>
<comment type="caution">
    <text evidence="10">The sequence shown here is derived from an EMBL/GenBank/DDBJ whole genome shotgun (WGS) entry which is preliminary data.</text>
</comment>
<evidence type="ECO:0000256" key="1">
    <source>
        <dbReference type="ARBA" id="ARBA00001968"/>
    </source>
</evidence>
<keyword evidence="4" id="KW-0540">Nuclease</keyword>
<evidence type="ECO:0000256" key="3">
    <source>
        <dbReference type="ARBA" id="ARBA00006958"/>
    </source>
</evidence>
<dbReference type="InterPro" id="IPR027806">
    <property type="entry name" value="HARBI1_dom"/>
</dbReference>
<dbReference type="InterPro" id="IPR045249">
    <property type="entry name" value="HARBI1-like"/>
</dbReference>
<evidence type="ECO:0000313" key="11">
    <source>
        <dbReference type="Proteomes" id="UP000321393"/>
    </source>
</evidence>
<evidence type="ECO:0000259" key="8">
    <source>
        <dbReference type="Pfam" id="PF13359"/>
    </source>
</evidence>